<feature type="non-terminal residue" evidence="2">
    <location>
        <position position="1"/>
    </location>
</feature>
<gene>
    <name evidence="2" type="ORF">QE152_g40917</name>
</gene>
<sequence length="173" mass="19414">NVEKILSDVELAEILENLSDDDMEPVNLESDGEDEDEEDNISTASETEDFQEASEEEKTFLLPVFPNLLLKMVQCGAASLLLQDALVHMHKVILPPGQNIEDSIDAFLLFLDEAVLNEMQNIEDSIDAFLLFLDEAVLNEIVSHTNREAEMVLIDIPRKSCDNIEICAFLGLY</sequence>
<dbReference type="AlphaFoldDB" id="A0AAW1HEZ2"/>
<keyword evidence="3" id="KW-1185">Reference proteome</keyword>
<name>A0AAW1HEZ2_POPJA</name>
<accession>A0AAW1HEZ2</accession>
<dbReference type="EMBL" id="JASPKY010001620">
    <property type="protein sequence ID" value="KAK9674708.1"/>
    <property type="molecule type" value="Genomic_DNA"/>
</dbReference>
<evidence type="ECO:0000313" key="2">
    <source>
        <dbReference type="EMBL" id="KAK9674708.1"/>
    </source>
</evidence>
<dbReference type="Proteomes" id="UP001458880">
    <property type="component" value="Unassembled WGS sequence"/>
</dbReference>
<proteinExistence type="predicted"/>
<comment type="caution">
    <text evidence="2">The sequence shown here is derived from an EMBL/GenBank/DDBJ whole genome shotgun (WGS) entry which is preliminary data.</text>
</comment>
<organism evidence="2 3">
    <name type="scientific">Popillia japonica</name>
    <name type="common">Japanese beetle</name>
    <dbReference type="NCBI Taxonomy" id="7064"/>
    <lineage>
        <taxon>Eukaryota</taxon>
        <taxon>Metazoa</taxon>
        <taxon>Ecdysozoa</taxon>
        <taxon>Arthropoda</taxon>
        <taxon>Hexapoda</taxon>
        <taxon>Insecta</taxon>
        <taxon>Pterygota</taxon>
        <taxon>Neoptera</taxon>
        <taxon>Endopterygota</taxon>
        <taxon>Coleoptera</taxon>
        <taxon>Polyphaga</taxon>
        <taxon>Scarabaeiformia</taxon>
        <taxon>Scarabaeidae</taxon>
        <taxon>Rutelinae</taxon>
        <taxon>Popillia</taxon>
    </lineage>
</organism>
<evidence type="ECO:0000256" key="1">
    <source>
        <dbReference type="SAM" id="MobiDB-lite"/>
    </source>
</evidence>
<reference evidence="2 3" key="1">
    <citation type="journal article" date="2024" name="BMC Genomics">
        <title>De novo assembly and annotation of Popillia japonica's genome with initial clues to its potential as an invasive pest.</title>
        <authorList>
            <person name="Cucini C."/>
            <person name="Boschi S."/>
            <person name="Funari R."/>
            <person name="Cardaioli E."/>
            <person name="Iannotti N."/>
            <person name="Marturano G."/>
            <person name="Paoli F."/>
            <person name="Bruttini M."/>
            <person name="Carapelli A."/>
            <person name="Frati F."/>
            <person name="Nardi F."/>
        </authorList>
    </citation>
    <scope>NUCLEOTIDE SEQUENCE [LARGE SCALE GENOMIC DNA]</scope>
    <source>
        <strain evidence="2">DMR45628</strain>
    </source>
</reference>
<protein>
    <submittedName>
        <fullName evidence="2">Uncharacterized protein</fullName>
    </submittedName>
</protein>
<feature type="region of interest" description="Disordered" evidence="1">
    <location>
        <begin position="19"/>
        <end position="53"/>
    </location>
</feature>
<evidence type="ECO:0000313" key="3">
    <source>
        <dbReference type="Proteomes" id="UP001458880"/>
    </source>
</evidence>